<dbReference type="AlphaFoldDB" id="A0AAF0ZZK2"/>
<organism evidence="1 2">
    <name type="scientific">Solanum verrucosum</name>
    <dbReference type="NCBI Taxonomy" id="315347"/>
    <lineage>
        <taxon>Eukaryota</taxon>
        <taxon>Viridiplantae</taxon>
        <taxon>Streptophyta</taxon>
        <taxon>Embryophyta</taxon>
        <taxon>Tracheophyta</taxon>
        <taxon>Spermatophyta</taxon>
        <taxon>Magnoliopsida</taxon>
        <taxon>eudicotyledons</taxon>
        <taxon>Gunneridae</taxon>
        <taxon>Pentapetalae</taxon>
        <taxon>asterids</taxon>
        <taxon>lamiids</taxon>
        <taxon>Solanales</taxon>
        <taxon>Solanaceae</taxon>
        <taxon>Solanoideae</taxon>
        <taxon>Solaneae</taxon>
        <taxon>Solanum</taxon>
    </lineage>
</organism>
<dbReference type="PANTHER" id="PTHR45835:SF91">
    <property type="entry name" value="RETROTRANSPOSON, TY3-GYPSY SUBCLASS-LIKE PROTEIN"/>
    <property type="match status" value="1"/>
</dbReference>
<keyword evidence="2" id="KW-1185">Reference proteome</keyword>
<protein>
    <submittedName>
        <fullName evidence="1">Uncharacterized protein</fullName>
    </submittedName>
</protein>
<accession>A0AAF0ZZK2</accession>
<dbReference type="EMBL" id="CP133623">
    <property type="protein sequence ID" value="WMV58607.1"/>
    <property type="molecule type" value="Genomic_DNA"/>
</dbReference>
<dbReference type="PANTHER" id="PTHR45835">
    <property type="entry name" value="YALI0A06105P"/>
    <property type="match status" value="1"/>
</dbReference>
<reference evidence="1" key="1">
    <citation type="submission" date="2023-08" db="EMBL/GenBank/DDBJ databases">
        <title>A de novo genome assembly of Solanum verrucosum Schlechtendal, a Mexican diploid species geographically isolated from the other diploid A-genome species in potato relatives.</title>
        <authorList>
            <person name="Hosaka K."/>
        </authorList>
    </citation>
    <scope>NUCLEOTIDE SEQUENCE</scope>
    <source>
        <tissue evidence="1">Young leaves</tissue>
    </source>
</reference>
<dbReference type="SUPFAM" id="SSF53098">
    <property type="entry name" value="Ribonuclease H-like"/>
    <property type="match status" value="1"/>
</dbReference>
<dbReference type="Proteomes" id="UP001234989">
    <property type="component" value="Chromosome 12"/>
</dbReference>
<evidence type="ECO:0000313" key="2">
    <source>
        <dbReference type="Proteomes" id="UP001234989"/>
    </source>
</evidence>
<feature type="non-terminal residue" evidence="1">
    <location>
        <position position="1"/>
    </location>
</feature>
<gene>
    <name evidence="1" type="ORF">MTR67_051992</name>
</gene>
<sequence length="108" mass="12502">STQFTSHFWRSFQKGLGTKVKLSTTFHPQTDGYHSSIDMAPFEALYGRRCTSLIGWFEVEELALLGQELVHGAIEKIRVIKEKLRMALSLQKSYADVRRRDIEFDVHD</sequence>
<dbReference type="InterPro" id="IPR012337">
    <property type="entry name" value="RNaseH-like_sf"/>
</dbReference>
<name>A0AAF0ZZK2_SOLVR</name>
<evidence type="ECO:0000313" key="1">
    <source>
        <dbReference type="EMBL" id="WMV58607.1"/>
    </source>
</evidence>
<proteinExistence type="predicted"/>